<evidence type="ECO:0000313" key="2">
    <source>
        <dbReference type="Proteomes" id="UP001177021"/>
    </source>
</evidence>
<proteinExistence type="predicted"/>
<accession>A0ACB0K297</accession>
<keyword evidence="2" id="KW-1185">Reference proteome</keyword>
<reference evidence="1" key="1">
    <citation type="submission" date="2023-10" db="EMBL/GenBank/DDBJ databases">
        <authorList>
            <person name="Rodriguez Cubillos JULIANA M."/>
            <person name="De Vega J."/>
        </authorList>
    </citation>
    <scope>NUCLEOTIDE SEQUENCE</scope>
</reference>
<organism evidence="1 2">
    <name type="scientific">Trifolium pratense</name>
    <name type="common">Red clover</name>
    <dbReference type="NCBI Taxonomy" id="57577"/>
    <lineage>
        <taxon>Eukaryota</taxon>
        <taxon>Viridiplantae</taxon>
        <taxon>Streptophyta</taxon>
        <taxon>Embryophyta</taxon>
        <taxon>Tracheophyta</taxon>
        <taxon>Spermatophyta</taxon>
        <taxon>Magnoliopsida</taxon>
        <taxon>eudicotyledons</taxon>
        <taxon>Gunneridae</taxon>
        <taxon>Pentapetalae</taxon>
        <taxon>rosids</taxon>
        <taxon>fabids</taxon>
        <taxon>Fabales</taxon>
        <taxon>Fabaceae</taxon>
        <taxon>Papilionoideae</taxon>
        <taxon>50 kb inversion clade</taxon>
        <taxon>NPAAA clade</taxon>
        <taxon>Hologalegina</taxon>
        <taxon>IRL clade</taxon>
        <taxon>Trifolieae</taxon>
        <taxon>Trifolium</taxon>
    </lineage>
</organism>
<evidence type="ECO:0000313" key="1">
    <source>
        <dbReference type="EMBL" id="CAJ2651140.1"/>
    </source>
</evidence>
<dbReference type="EMBL" id="CASHSV030000110">
    <property type="protein sequence ID" value="CAJ2651140.1"/>
    <property type="molecule type" value="Genomic_DNA"/>
</dbReference>
<comment type="caution">
    <text evidence="1">The sequence shown here is derived from an EMBL/GenBank/DDBJ whole genome shotgun (WGS) entry which is preliminary data.</text>
</comment>
<dbReference type="Proteomes" id="UP001177021">
    <property type="component" value="Unassembled WGS sequence"/>
</dbReference>
<sequence length="164" mass="17453">MFLETGEKPSRGKLYIETHKKKDGSVVNDAAKSTVEQIEVGLTQSSVDESVISPNDVVGRVLGPEHPGRMRCLGMAATPTNTFTSNVVRLSHLSNSSTVPSTSSSNYWQGEYTKLESACKAYLMMKEGSIPQEVANILGSSNPDVASEPDSPFNARGSSGGSNI</sequence>
<gene>
    <name evidence="1" type="ORF">MILVUS5_LOCUS18823</name>
</gene>
<protein>
    <submittedName>
        <fullName evidence="1">Uncharacterized protein</fullName>
    </submittedName>
</protein>
<name>A0ACB0K297_TRIPR</name>